<keyword evidence="3 6" id="KW-0238">DNA-binding</keyword>
<evidence type="ECO:0000256" key="1">
    <source>
        <dbReference type="ARBA" id="ARBA00004123"/>
    </source>
</evidence>
<dbReference type="PANTHER" id="PTHR45881:SF1">
    <property type="entry name" value="FORK HEAD PROTEIN HOMOLOG 2"/>
    <property type="match status" value="1"/>
</dbReference>
<evidence type="ECO:0000256" key="6">
    <source>
        <dbReference type="PROSITE-ProRule" id="PRU00089"/>
    </source>
</evidence>
<dbReference type="InterPro" id="IPR000253">
    <property type="entry name" value="FHA_dom"/>
</dbReference>
<dbReference type="InterPro" id="IPR036390">
    <property type="entry name" value="WH_DNA-bd_sf"/>
</dbReference>
<feature type="compositionally biased region" description="Low complexity" evidence="7">
    <location>
        <begin position="550"/>
        <end position="593"/>
    </location>
</feature>
<dbReference type="SUPFAM" id="SSF49879">
    <property type="entry name" value="SMAD/FHA domain"/>
    <property type="match status" value="1"/>
</dbReference>
<dbReference type="InterPro" id="IPR030456">
    <property type="entry name" value="TF_fork_head_CS_2"/>
</dbReference>
<dbReference type="Pfam" id="PF00250">
    <property type="entry name" value="Forkhead"/>
    <property type="match status" value="1"/>
</dbReference>
<feature type="region of interest" description="Disordered" evidence="7">
    <location>
        <begin position="281"/>
        <end position="337"/>
    </location>
</feature>
<dbReference type="Proteomes" id="UP000182444">
    <property type="component" value="Chromosome 1C"/>
</dbReference>
<evidence type="ECO:0000256" key="5">
    <source>
        <dbReference type="ARBA" id="ARBA00023242"/>
    </source>
</evidence>
<feature type="region of interest" description="Disordered" evidence="7">
    <location>
        <begin position="644"/>
        <end position="692"/>
    </location>
</feature>
<gene>
    <name evidence="8" type="ORF">YALI1_C12725g</name>
</gene>
<dbReference type="FunFam" id="1.10.10.10:FF:000030">
    <property type="entry name" value="Forkhead box protein K2"/>
    <property type="match status" value="1"/>
</dbReference>
<proteinExistence type="predicted"/>
<keyword evidence="2" id="KW-0805">Transcription regulation</keyword>
<feature type="compositionally biased region" description="Gly residues" evidence="7">
    <location>
        <begin position="728"/>
        <end position="738"/>
    </location>
</feature>
<dbReference type="Pfam" id="PF00498">
    <property type="entry name" value="FHA"/>
    <property type="match status" value="1"/>
</dbReference>
<dbReference type="KEGG" id="yli:2909712"/>
<protein>
    <submittedName>
        <fullName evidence="8">Uncharacterized protein</fullName>
    </submittedName>
</protein>
<dbReference type="GO" id="GO:0005634">
    <property type="term" value="C:nucleus"/>
    <property type="evidence" value="ECO:0007669"/>
    <property type="project" value="UniProtKB-SubCell"/>
</dbReference>
<dbReference type="PRINTS" id="PR00053">
    <property type="entry name" value="FORKHEAD"/>
</dbReference>
<dbReference type="EMBL" id="CP017555">
    <property type="protein sequence ID" value="AOW02567.1"/>
    <property type="molecule type" value="Genomic_DNA"/>
</dbReference>
<dbReference type="GO" id="GO:0000981">
    <property type="term" value="F:DNA-binding transcription factor activity, RNA polymerase II-specific"/>
    <property type="evidence" value="ECO:0007669"/>
    <property type="project" value="TreeGrafter"/>
</dbReference>
<dbReference type="PROSITE" id="PS00657">
    <property type="entry name" value="FORK_HEAD_1"/>
    <property type="match status" value="1"/>
</dbReference>
<feature type="compositionally biased region" description="Low complexity" evidence="7">
    <location>
        <begin position="659"/>
        <end position="692"/>
    </location>
</feature>
<dbReference type="PROSITE" id="PS00658">
    <property type="entry name" value="FORK_HEAD_2"/>
    <property type="match status" value="1"/>
</dbReference>
<feature type="region of interest" description="Disordered" evidence="7">
    <location>
        <begin position="503"/>
        <end position="630"/>
    </location>
</feature>
<dbReference type="Gene3D" id="1.10.10.10">
    <property type="entry name" value="Winged helix-like DNA-binding domain superfamily/Winged helix DNA-binding domain"/>
    <property type="match status" value="1"/>
</dbReference>
<keyword evidence="4" id="KW-0804">Transcription</keyword>
<evidence type="ECO:0000256" key="3">
    <source>
        <dbReference type="ARBA" id="ARBA00023125"/>
    </source>
</evidence>
<keyword evidence="5 6" id="KW-0539">Nucleus</keyword>
<dbReference type="VEuPathDB" id="FungiDB:YALI1_C12725g"/>
<dbReference type="SMART" id="SM00339">
    <property type="entry name" value="FH"/>
    <property type="match status" value="1"/>
</dbReference>
<sequence>MALMQPLANEFEMKEPVLKKRRIGATQMEPQLTIVEENNHSGAPSSQTQNGGAVASYPDHVTNQVISSLTCPPNLQVAHDYANHKTPSFEVQAYAKLAGQNWTYFVQKLHVIIGRSSEQQEVDIDLGPAKVVSRKHASIEYNSEAQQWQLWVRGRNGVKVDRVVYKEGHVALRSGSVVDIGGVQMMFVLPGQKVELSGVWVEEAEQQQQQQQGHVADTSSNHMTSLPHPQMTPTHHQIGHMNSLTDISDISMASHMSMDDFNHSFTSLADRVSPSRGKSVFSVYSGVDHGGHHSPHVAHAQPQQPQQAPHLQTQLPQQQQQQPLPLPSGNMTSSSYPRGVALISRPQIRNHTNHYTDYDLSLDDAKDIKPPYSYATMITKAILSGEEHMMTLAEIYEWISKHYSFYRHSRTGWQNSIRHNLSLNKAFVKVPRRSDEPGKGMKWQVTPEHKEEFLRKSKGGELVKKRPAGTLTLQRTGGASGGHVGGVTGGSMSTFVVAPPPPGGEQICLGTGPVIPQQSAQPSLGGLAGGSGREGRGSIDGATPNLAHPNSSQSQNSSANSQGASNSNSSSNHGGSSNNSEQPSEQSSGSNNPLSTPRKDQFGGVGFEDFAFTPSPRYKETFTPDRLSNISASRSTVNMGVAATKTESGTGTTPSVAGATTLPTTSATPAPAAPNLSLAPPSAQQQLPSSFMPASSPAPFWRFMQLSSTPVRGGEGFSPVKYSPSREGGSGARGGDADGLGDLQNIDLTRGFKNWQDSPAKVAK</sequence>
<dbReference type="SUPFAM" id="SSF46785">
    <property type="entry name" value="Winged helix' DNA-binding domain"/>
    <property type="match status" value="1"/>
</dbReference>
<name>A0A1D8NAA2_YARLL</name>
<dbReference type="RefSeq" id="XP_501630.1">
    <property type="nucleotide sequence ID" value="XM_501630.1"/>
</dbReference>
<organism evidence="8 9">
    <name type="scientific">Yarrowia lipolytica</name>
    <name type="common">Candida lipolytica</name>
    <dbReference type="NCBI Taxonomy" id="4952"/>
    <lineage>
        <taxon>Eukaryota</taxon>
        <taxon>Fungi</taxon>
        <taxon>Dikarya</taxon>
        <taxon>Ascomycota</taxon>
        <taxon>Saccharomycotina</taxon>
        <taxon>Dipodascomycetes</taxon>
        <taxon>Dipodascales</taxon>
        <taxon>Dipodascales incertae sedis</taxon>
        <taxon>Yarrowia</taxon>
    </lineage>
</organism>
<dbReference type="InterPro" id="IPR036388">
    <property type="entry name" value="WH-like_DNA-bd_sf"/>
</dbReference>
<dbReference type="eggNOG" id="KOG2294">
    <property type="taxonomic scope" value="Eukaryota"/>
</dbReference>
<dbReference type="InterPro" id="IPR008984">
    <property type="entry name" value="SMAD_FHA_dom_sf"/>
</dbReference>
<dbReference type="GeneID" id="2909712"/>
<evidence type="ECO:0000313" key="8">
    <source>
        <dbReference type="EMBL" id="AOW02567.1"/>
    </source>
</evidence>
<feature type="region of interest" description="Disordered" evidence="7">
    <location>
        <begin position="711"/>
        <end position="764"/>
    </location>
</feature>
<dbReference type="InterPro" id="IPR001766">
    <property type="entry name" value="Fork_head_dom"/>
</dbReference>
<dbReference type="InterPro" id="IPR018122">
    <property type="entry name" value="TF_fork_head_CS_1"/>
</dbReference>
<dbReference type="PANTHER" id="PTHR45881">
    <property type="entry name" value="CHECKPOINT SUPPRESSOR 1-LIKE, ISOFORM A-RELATED"/>
    <property type="match status" value="1"/>
</dbReference>
<dbReference type="GO" id="GO:0000978">
    <property type="term" value="F:RNA polymerase II cis-regulatory region sequence-specific DNA binding"/>
    <property type="evidence" value="ECO:0007669"/>
    <property type="project" value="TreeGrafter"/>
</dbReference>
<evidence type="ECO:0000256" key="2">
    <source>
        <dbReference type="ARBA" id="ARBA00023015"/>
    </source>
</evidence>
<evidence type="ECO:0000256" key="7">
    <source>
        <dbReference type="SAM" id="MobiDB-lite"/>
    </source>
</evidence>
<dbReference type="PROSITE" id="PS50006">
    <property type="entry name" value="FHA_DOMAIN"/>
    <property type="match status" value="1"/>
</dbReference>
<dbReference type="PROSITE" id="PS50039">
    <property type="entry name" value="FORK_HEAD_3"/>
    <property type="match status" value="1"/>
</dbReference>
<feature type="compositionally biased region" description="Low complexity" evidence="7">
    <location>
        <begin position="297"/>
        <end position="323"/>
    </location>
</feature>
<dbReference type="CDD" id="cd00059">
    <property type="entry name" value="FH_FOX"/>
    <property type="match status" value="1"/>
</dbReference>
<dbReference type="CDD" id="cd22701">
    <property type="entry name" value="FHA_FKH1-like"/>
    <property type="match status" value="1"/>
</dbReference>
<comment type="subcellular location">
    <subcellularLocation>
        <location evidence="1 6">Nucleus</location>
    </subcellularLocation>
</comment>
<dbReference type="VEuPathDB" id="FungiDB:YALI0_C09185g"/>
<evidence type="ECO:0000313" key="9">
    <source>
        <dbReference type="Proteomes" id="UP000182444"/>
    </source>
</evidence>
<feature type="compositionally biased region" description="Polar residues" evidence="7">
    <location>
        <begin position="645"/>
        <end position="655"/>
    </location>
</feature>
<feature type="DNA-binding region" description="Fork-head" evidence="6">
    <location>
        <begin position="369"/>
        <end position="467"/>
    </location>
</feature>
<evidence type="ECO:0000256" key="4">
    <source>
        <dbReference type="ARBA" id="ARBA00023163"/>
    </source>
</evidence>
<dbReference type="GO" id="GO:2000221">
    <property type="term" value="P:negative regulation of pseudohyphal growth"/>
    <property type="evidence" value="ECO:0007669"/>
    <property type="project" value="UniProtKB-ARBA"/>
</dbReference>
<dbReference type="OrthoDB" id="5954824at2759"/>
<accession>A0A1D8NAA2</accession>
<dbReference type="Gene3D" id="2.60.200.20">
    <property type="match status" value="1"/>
</dbReference>
<reference evidence="8 9" key="1">
    <citation type="journal article" date="2016" name="PLoS ONE">
        <title>Sequence Assembly of Yarrowia lipolytica Strain W29/CLIB89 Shows Transposable Element Diversity.</title>
        <authorList>
            <person name="Magnan C."/>
            <person name="Yu J."/>
            <person name="Chang I."/>
            <person name="Jahn E."/>
            <person name="Kanomata Y."/>
            <person name="Wu J."/>
            <person name="Zeller M."/>
            <person name="Oakes M."/>
            <person name="Baldi P."/>
            <person name="Sandmeyer S."/>
        </authorList>
    </citation>
    <scope>NUCLEOTIDE SEQUENCE [LARGE SCALE GENOMIC DNA]</scope>
    <source>
        <strain evidence="9">CLIB89(W29)</strain>
    </source>
</reference>
<dbReference type="AlphaFoldDB" id="A0A1D8NAA2"/>